<sequence length="65" mass="7606">MIAFPPKADKFWRDEAVAKESVVQNMPAHHLAQKRLRSTRPLLFMLHNARHYSTLLIMDYPVDDS</sequence>
<dbReference type="AlphaFoldDB" id="A0A3B0C8V9"/>
<dbReference type="EMBL" id="RBCJ01000002">
    <property type="protein sequence ID" value="RKN81201.1"/>
    <property type="molecule type" value="Genomic_DNA"/>
</dbReference>
<comment type="caution">
    <text evidence="1">The sequence shown here is derived from an EMBL/GenBank/DDBJ whole genome shotgun (WGS) entry which is preliminary data.</text>
</comment>
<evidence type="ECO:0000313" key="1">
    <source>
        <dbReference type="EMBL" id="RKN81201.1"/>
    </source>
</evidence>
<dbReference type="Proteomes" id="UP000276603">
    <property type="component" value="Unassembled WGS sequence"/>
</dbReference>
<protein>
    <submittedName>
        <fullName evidence="1">Uncharacterized protein</fullName>
    </submittedName>
</protein>
<reference evidence="1 2" key="1">
    <citation type="submission" date="2018-10" db="EMBL/GenBank/DDBJ databases">
        <title>Ulvibacterium marinum gen. nov., sp. nov., a novel marine bacterium of the family Flavobacteriaceae, isolated from a culture of the green alga Ulva prolifera.</title>
        <authorList>
            <person name="Zhang Z."/>
        </authorList>
    </citation>
    <scope>NUCLEOTIDE SEQUENCE [LARGE SCALE GENOMIC DNA]</scope>
    <source>
        <strain evidence="1 2">CCMM003</strain>
    </source>
</reference>
<evidence type="ECO:0000313" key="2">
    <source>
        <dbReference type="Proteomes" id="UP000276603"/>
    </source>
</evidence>
<name>A0A3B0C8V9_9FLAO</name>
<organism evidence="1 2">
    <name type="scientific">Ulvibacterium marinum</name>
    <dbReference type="NCBI Taxonomy" id="2419782"/>
    <lineage>
        <taxon>Bacteria</taxon>
        <taxon>Pseudomonadati</taxon>
        <taxon>Bacteroidota</taxon>
        <taxon>Flavobacteriia</taxon>
        <taxon>Flavobacteriales</taxon>
        <taxon>Flavobacteriaceae</taxon>
        <taxon>Ulvibacterium</taxon>
    </lineage>
</organism>
<proteinExistence type="predicted"/>
<gene>
    <name evidence="1" type="ORF">D7Z94_09680</name>
</gene>
<keyword evidence="2" id="KW-1185">Reference proteome</keyword>
<accession>A0A3B0C8V9</accession>